<gene>
    <name evidence="1" type="ORF">TorRG33x02_148890</name>
</gene>
<dbReference type="AlphaFoldDB" id="A0A2P5EUY0"/>
<evidence type="ECO:0000313" key="2">
    <source>
        <dbReference type="Proteomes" id="UP000237000"/>
    </source>
</evidence>
<keyword evidence="2" id="KW-1185">Reference proteome</keyword>
<dbReference type="InterPro" id="IPR019651">
    <property type="entry name" value="Glutamate_DH_NAD-spec"/>
</dbReference>
<dbReference type="Pfam" id="PF10712">
    <property type="entry name" value="NAD-GH"/>
    <property type="match status" value="1"/>
</dbReference>
<dbReference type="EMBL" id="JXTC01000095">
    <property type="protein sequence ID" value="PON89346.1"/>
    <property type="molecule type" value="Genomic_DNA"/>
</dbReference>
<dbReference type="InParanoid" id="A0A2P5EUY0"/>
<dbReference type="Proteomes" id="UP000237000">
    <property type="component" value="Unassembled WGS sequence"/>
</dbReference>
<protein>
    <submittedName>
        <fullName evidence="1">Glutamate dehydrogenase, NAD-specific</fullName>
    </submittedName>
</protein>
<accession>A0A2P5EUY0</accession>
<name>A0A2P5EUY0_TREOI</name>
<evidence type="ECO:0000313" key="1">
    <source>
        <dbReference type="EMBL" id="PON89346.1"/>
    </source>
</evidence>
<dbReference type="STRING" id="63057.A0A2P5EUY0"/>
<reference evidence="2" key="1">
    <citation type="submission" date="2016-06" db="EMBL/GenBank/DDBJ databases">
        <title>Parallel loss of symbiosis genes in relatives of nitrogen-fixing non-legume Parasponia.</title>
        <authorList>
            <person name="Van Velzen R."/>
            <person name="Holmer R."/>
            <person name="Bu F."/>
            <person name="Rutten L."/>
            <person name="Van Zeijl A."/>
            <person name="Liu W."/>
            <person name="Santuari L."/>
            <person name="Cao Q."/>
            <person name="Sharma T."/>
            <person name="Shen D."/>
            <person name="Roswanjaya Y."/>
            <person name="Wardhani T."/>
            <person name="Kalhor M.S."/>
            <person name="Jansen J."/>
            <person name="Van den Hoogen J."/>
            <person name="Gungor B."/>
            <person name="Hartog M."/>
            <person name="Hontelez J."/>
            <person name="Verver J."/>
            <person name="Yang W.-C."/>
            <person name="Schijlen E."/>
            <person name="Repin R."/>
            <person name="Schilthuizen M."/>
            <person name="Schranz E."/>
            <person name="Heidstra R."/>
            <person name="Miyata K."/>
            <person name="Fedorova E."/>
            <person name="Kohlen W."/>
            <person name="Bisseling T."/>
            <person name="Smit S."/>
            <person name="Geurts R."/>
        </authorList>
    </citation>
    <scope>NUCLEOTIDE SEQUENCE [LARGE SCALE GENOMIC DNA]</scope>
    <source>
        <strain evidence="2">cv. RG33-2</strain>
    </source>
</reference>
<dbReference type="OrthoDB" id="1739065at2759"/>
<organism evidence="1 2">
    <name type="scientific">Trema orientale</name>
    <name type="common">Charcoal tree</name>
    <name type="synonym">Celtis orientalis</name>
    <dbReference type="NCBI Taxonomy" id="63057"/>
    <lineage>
        <taxon>Eukaryota</taxon>
        <taxon>Viridiplantae</taxon>
        <taxon>Streptophyta</taxon>
        <taxon>Embryophyta</taxon>
        <taxon>Tracheophyta</taxon>
        <taxon>Spermatophyta</taxon>
        <taxon>Magnoliopsida</taxon>
        <taxon>eudicotyledons</taxon>
        <taxon>Gunneridae</taxon>
        <taxon>Pentapetalae</taxon>
        <taxon>rosids</taxon>
        <taxon>fabids</taxon>
        <taxon>Rosales</taxon>
        <taxon>Cannabaceae</taxon>
        <taxon>Trema</taxon>
    </lineage>
</organism>
<proteinExistence type="predicted"/>
<sequence length="285" mass="31785">MNMALVDLGVPQTLLNRLHTLSEQVHVQFFKPCSSNSGIEINTFVKRVDLDCRLSGRRQSPLRPLASRSQPPQSSGITAYVLLVLPLELCHEVIHKPVIKIFTPEMSISRSSLHFKDSFLDREQRNIERSATEIENQDVLFAGAGGLFVEPISNGRSSGLVDDSHDVKPRNGASVLGSLTLRIVEIGRNSDHGVLYGLTQISFRDFLHLHQHHRRNLFGRELFLFAFVVNDNHGLVSRARDDLKWPVTHVALDRRVGESSTDQSLGVKHGVLRVHGDLVLGCVAD</sequence>
<comment type="caution">
    <text evidence="1">The sequence shown here is derived from an EMBL/GenBank/DDBJ whole genome shotgun (WGS) entry which is preliminary data.</text>
</comment>